<dbReference type="PANTHER" id="PTHR47219">
    <property type="entry name" value="RAB GTPASE-ACTIVATING PROTEIN 1-LIKE"/>
    <property type="match status" value="1"/>
</dbReference>
<dbReference type="Proteomes" id="UP000046393">
    <property type="component" value="Unplaced"/>
</dbReference>
<keyword evidence="1" id="KW-0175">Coiled coil</keyword>
<dbReference type="Gene3D" id="1.10.472.80">
    <property type="entry name" value="Ypt/Rab-GAP domain of gyp1p, domain 3"/>
    <property type="match status" value="1"/>
</dbReference>
<evidence type="ECO:0000256" key="1">
    <source>
        <dbReference type="SAM" id="Coils"/>
    </source>
</evidence>
<dbReference type="Gene3D" id="1.10.8.270">
    <property type="entry name" value="putative rabgap domain of human tbc1 domain family member 14 like domains"/>
    <property type="match status" value="1"/>
</dbReference>
<protein>
    <submittedName>
        <fullName evidence="5">Rab-GAP TBC domain-containing protein</fullName>
    </submittedName>
</protein>
<accession>A0A158R5Q7</accession>
<dbReference type="GO" id="GO:0016192">
    <property type="term" value="P:vesicle-mediated transport"/>
    <property type="evidence" value="ECO:0007669"/>
    <property type="project" value="UniProtKB-ARBA"/>
</dbReference>
<dbReference type="GO" id="GO:0005773">
    <property type="term" value="C:vacuole"/>
    <property type="evidence" value="ECO:0007669"/>
    <property type="project" value="UniProtKB-ARBA"/>
</dbReference>
<sequence>MIDYVSPTVSFNELSLKDNQACSVSAASIETVPTADSAIGDSLSSKRSSLDRKSQSSFVDWASDAGSHTSPHFCDDDTAGLDEDSVFNEKNNSLTPSSTKTRRKLPLPSISLSRVFFSRNKQPVISECSSCNSDSSNCSSSHPWRLFSDKKKVKNANVVSTTGLILEQRPRNLPAKSEEEEAKHRAQYLQLIEQAKKKEAREAKERKRAEEMQRRLEDQAAAACRLWSETILPRWEEMKNTKRCRELWWQGIPSKVRGRVWLLVIQNELNLTEELYNICCARAMERLSAAHDESSATDVSNPSHKRNDSGVVEDCVATQLFNRENTVELIHLDVSRTFPSLGIFQKGGPYYDLLLKLLAAYVCYRPDVGYVQSMSFVAAVLVLQMEPYEAFIAFANLLNRPLMLAFYRLRQPQMTVYFIAYDQYFDQELHTLHAHFDELDVRPDLYLIEWVYTLYAKSLPFDVTCRVWDMFLRDGEEFLFKTALGILRLYERQLLTMDFDEVVQFLTHLPDTLNAAELFHNIEPFMRTYANNGESSKTKRRFLQIVEDVNRRINPNGCSITDSTYSLSNSCNDSHSSRLTQFSSNMQNLKMSKSLSGFLGDLLKPPPTSPTVHNCSSNAREH</sequence>
<proteinExistence type="predicted"/>
<dbReference type="GO" id="GO:0031267">
    <property type="term" value="F:small GTPase binding"/>
    <property type="evidence" value="ECO:0007669"/>
    <property type="project" value="TreeGrafter"/>
</dbReference>
<feature type="compositionally biased region" description="Polar residues" evidence="2">
    <location>
        <begin position="610"/>
        <end position="622"/>
    </location>
</feature>
<dbReference type="AlphaFoldDB" id="A0A158R5Q7"/>
<reference evidence="5" key="1">
    <citation type="submission" date="2016-04" db="UniProtKB">
        <authorList>
            <consortium name="WormBaseParasite"/>
        </authorList>
    </citation>
    <scope>IDENTIFICATION</scope>
</reference>
<dbReference type="Pfam" id="PF00566">
    <property type="entry name" value="RabGAP-TBC"/>
    <property type="match status" value="1"/>
</dbReference>
<organism evidence="4 5">
    <name type="scientific">Syphacia muris</name>
    <dbReference type="NCBI Taxonomy" id="451379"/>
    <lineage>
        <taxon>Eukaryota</taxon>
        <taxon>Metazoa</taxon>
        <taxon>Ecdysozoa</taxon>
        <taxon>Nematoda</taxon>
        <taxon>Chromadorea</taxon>
        <taxon>Rhabditida</taxon>
        <taxon>Spirurina</taxon>
        <taxon>Oxyuridomorpha</taxon>
        <taxon>Oxyuroidea</taxon>
        <taxon>Oxyuridae</taxon>
        <taxon>Syphacia</taxon>
    </lineage>
</organism>
<dbReference type="PROSITE" id="PS50086">
    <property type="entry name" value="TBC_RABGAP"/>
    <property type="match status" value="1"/>
</dbReference>
<dbReference type="GO" id="GO:0031410">
    <property type="term" value="C:cytoplasmic vesicle"/>
    <property type="evidence" value="ECO:0007669"/>
    <property type="project" value="UniProtKB-ARBA"/>
</dbReference>
<feature type="region of interest" description="Disordered" evidence="2">
    <location>
        <begin position="603"/>
        <end position="622"/>
    </location>
</feature>
<dbReference type="SUPFAM" id="SSF47923">
    <property type="entry name" value="Ypt/Rab-GAP domain of gyp1p"/>
    <property type="match status" value="2"/>
</dbReference>
<evidence type="ECO:0000256" key="2">
    <source>
        <dbReference type="SAM" id="MobiDB-lite"/>
    </source>
</evidence>
<dbReference type="PANTHER" id="PTHR47219:SF15">
    <property type="entry name" value="TBC1 DOMAIN FAMILY MEMBER 12 ISOFORM X1"/>
    <property type="match status" value="1"/>
</dbReference>
<dbReference type="WBParaSite" id="SMUV_0000778301-mRNA-1">
    <property type="protein sequence ID" value="SMUV_0000778301-mRNA-1"/>
    <property type="gene ID" value="SMUV_0000778301"/>
</dbReference>
<evidence type="ECO:0000313" key="4">
    <source>
        <dbReference type="Proteomes" id="UP000046393"/>
    </source>
</evidence>
<name>A0A158R5Q7_9BILA</name>
<dbReference type="STRING" id="451379.A0A158R5Q7"/>
<dbReference type="InterPro" id="IPR050302">
    <property type="entry name" value="Rab_GAP_TBC_domain"/>
</dbReference>
<feature type="domain" description="Rab-GAP TBC" evidence="3">
    <location>
        <begin position="251"/>
        <end position="475"/>
    </location>
</feature>
<dbReference type="FunFam" id="1.10.8.270:FF:000008">
    <property type="entry name" value="Putative TBC1 domain family member 14"/>
    <property type="match status" value="1"/>
</dbReference>
<evidence type="ECO:0000259" key="3">
    <source>
        <dbReference type="PROSITE" id="PS50086"/>
    </source>
</evidence>
<evidence type="ECO:0000313" key="5">
    <source>
        <dbReference type="WBParaSite" id="SMUV_0000778301-mRNA-1"/>
    </source>
</evidence>
<dbReference type="CDD" id="cd22265">
    <property type="entry name" value="UDM1_RNF168"/>
    <property type="match status" value="1"/>
</dbReference>
<dbReference type="FunFam" id="1.10.472.80:FF:000006">
    <property type="entry name" value="TBC1 domain family member 14"/>
    <property type="match status" value="1"/>
</dbReference>
<dbReference type="GO" id="GO:0005096">
    <property type="term" value="F:GTPase activator activity"/>
    <property type="evidence" value="ECO:0007669"/>
    <property type="project" value="TreeGrafter"/>
</dbReference>
<dbReference type="SMART" id="SM00164">
    <property type="entry name" value="TBC"/>
    <property type="match status" value="1"/>
</dbReference>
<dbReference type="InterPro" id="IPR035969">
    <property type="entry name" value="Rab-GAP_TBC_sf"/>
</dbReference>
<dbReference type="InterPro" id="IPR000195">
    <property type="entry name" value="Rab-GAP-TBC_dom"/>
</dbReference>
<feature type="coiled-coil region" evidence="1">
    <location>
        <begin position="192"/>
        <end position="222"/>
    </location>
</feature>
<dbReference type="Gene3D" id="1.10.10.750">
    <property type="entry name" value="Ypt/Rab-GAP domain of gyp1p, domain 1"/>
    <property type="match status" value="1"/>
</dbReference>
<keyword evidence="4" id="KW-1185">Reference proteome</keyword>